<keyword evidence="4" id="KW-1185">Reference proteome</keyword>
<dbReference type="Gene3D" id="2.60.120.1440">
    <property type="match status" value="1"/>
</dbReference>
<dbReference type="PIRSF" id="PIRSF018266">
    <property type="entry name" value="FecR"/>
    <property type="match status" value="1"/>
</dbReference>
<feature type="transmembrane region" description="Helical" evidence="1">
    <location>
        <begin position="87"/>
        <end position="105"/>
    </location>
</feature>
<evidence type="ECO:0000256" key="1">
    <source>
        <dbReference type="SAM" id="Phobius"/>
    </source>
</evidence>
<name>A0ABV4P3R0_9GAMM</name>
<feature type="domain" description="FecR protein" evidence="2">
    <location>
        <begin position="117"/>
        <end position="207"/>
    </location>
</feature>
<keyword evidence="1" id="KW-0812">Transmembrane</keyword>
<dbReference type="PANTHER" id="PTHR30273">
    <property type="entry name" value="PERIPLASMIC SIGNAL SENSOR AND SIGMA FACTOR ACTIVATOR FECR-RELATED"/>
    <property type="match status" value="1"/>
</dbReference>
<dbReference type="Pfam" id="PF04773">
    <property type="entry name" value="FecR"/>
    <property type="match status" value="1"/>
</dbReference>
<protein>
    <submittedName>
        <fullName evidence="3">FecR family protein</fullName>
    </submittedName>
</protein>
<evidence type="ECO:0000313" key="4">
    <source>
        <dbReference type="Proteomes" id="UP001569428"/>
    </source>
</evidence>
<dbReference type="EMBL" id="JBGMEK010000048">
    <property type="protein sequence ID" value="MFA0812619.1"/>
    <property type="molecule type" value="Genomic_DNA"/>
</dbReference>
<keyword evidence="1" id="KW-1133">Transmembrane helix</keyword>
<dbReference type="Proteomes" id="UP001569428">
    <property type="component" value="Unassembled WGS sequence"/>
</dbReference>
<sequence>MNKDTSITPEEEQEIFSWFLHGTREKASPEKRKDFGAWLNQKPNRQAIAQRIEYIWNHRDFERALLQIEKTDHKEPLNSRKATVRPWYLAIATSLLIVITTTMMHNSNTPKSAKRIYQTEPKQVSSQKLSDGSTLDLSATTKVAVSFNPRKRRIRLFNGEAQFSVAKDPSRPFVVESRQASIRALGTIFNVDQRYGFTELSVLEGEVIVNPLKQTRKRFVVGAGEMLRITEHSTGAIKTFDLTNYKSWIEGYTQVENQRLSELLIEFNRFTDTPLTTKGNDIGKLLVSGSFDLNNIDTNIQILAKLHNLKIQHQGSHTVLERSVEETP</sequence>
<keyword evidence="1" id="KW-0472">Membrane</keyword>
<dbReference type="PANTHER" id="PTHR30273:SF2">
    <property type="entry name" value="PROTEIN FECR"/>
    <property type="match status" value="1"/>
</dbReference>
<dbReference type="RefSeq" id="WP_371840310.1">
    <property type="nucleotide sequence ID" value="NZ_JBGMEK010000048.1"/>
</dbReference>
<reference evidence="3 4" key="1">
    <citation type="submission" date="2024-08" db="EMBL/GenBank/DDBJ databases">
        <authorList>
            <person name="Ishaq N."/>
        </authorList>
    </citation>
    <scope>NUCLEOTIDE SEQUENCE [LARGE SCALE GENOMIC DNA]</scope>
    <source>
        <strain evidence="3 4">DSM 18651</strain>
    </source>
</reference>
<proteinExistence type="predicted"/>
<evidence type="ECO:0000259" key="2">
    <source>
        <dbReference type="Pfam" id="PF04773"/>
    </source>
</evidence>
<dbReference type="Gene3D" id="3.55.50.30">
    <property type="match status" value="1"/>
</dbReference>
<dbReference type="InterPro" id="IPR012373">
    <property type="entry name" value="Ferrdict_sens_TM"/>
</dbReference>
<evidence type="ECO:0000313" key="3">
    <source>
        <dbReference type="EMBL" id="MFA0812619.1"/>
    </source>
</evidence>
<dbReference type="InterPro" id="IPR006860">
    <property type="entry name" value="FecR"/>
</dbReference>
<accession>A0ABV4P3R0</accession>
<comment type="caution">
    <text evidence="3">The sequence shown here is derived from an EMBL/GenBank/DDBJ whole genome shotgun (WGS) entry which is preliminary data.</text>
</comment>
<gene>
    <name evidence="3" type="ORF">ACCI49_17025</name>
</gene>
<organism evidence="3 4">
    <name type="scientific">Microbulbifer epialgicus</name>
    <dbReference type="NCBI Taxonomy" id="393907"/>
    <lineage>
        <taxon>Bacteria</taxon>
        <taxon>Pseudomonadati</taxon>
        <taxon>Pseudomonadota</taxon>
        <taxon>Gammaproteobacteria</taxon>
        <taxon>Cellvibrionales</taxon>
        <taxon>Microbulbiferaceae</taxon>
        <taxon>Microbulbifer</taxon>
    </lineage>
</organism>